<gene>
    <name evidence="1" type="ORF">L798_11743</name>
</gene>
<dbReference type="GO" id="GO:0003676">
    <property type="term" value="F:nucleic acid binding"/>
    <property type="evidence" value="ECO:0007669"/>
    <property type="project" value="InterPro"/>
</dbReference>
<protein>
    <recommendedName>
        <fullName evidence="3">Transposable element Tc3 transposase</fullName>
    </recommendedName>
</protein>
<evidence type="ECO:0000313" key="2">
    <source>
        <dbReference type="Proteomes" id="UP000027135"/>
    </source>
</evidence>
<dbReference type="Proteomes" id="UP000027135">
    <property type="component" value="Unassembled WGS sequence"/>
</dbReference>
<reference evidence="1 2" key="1">
    <citation type="journal article" date="2014" name="Nat. Commun.">
        <title>Molecular traces of alternative social organization in a termite genome.</title>
        <authorList>
            <person name="Terrapon N."/>
            <person name="Li C."/>
            <person name="Robertson H.M."/>
            <person name="Ji L."/>
            <person name="Meng X."/>
            <person name="Booth W."/>
            <person name="Chen Z."/>
            <person name="Childers C.P."/>
            <person name="Glastad K.M."/>
            <person name="Gokhale K."/>
            <person name="Gowin J."/>
            <person name="Gronenberg W."/>
            <person name="Hermansen R.A."/>
            <person name="Hu H."/>
            <person name="Hunt B.G."/>
            <person name="Huylmans A.K."/>
            <person name="Khalil S.M."/>
            <person name="Mitchell R.D."/>
            <person name="Munoz-Torres M.C."/>
            <person name="Mustard J.A."/>
            <person name="Pan H."/>
            <person name="Reese J.T."/>
            <person name="Scharf M.E."/>
            <person name="Sun F."/>
            <person name="Vogel H."/>
            <person name="Xiao J."/>
            <person name="Yang W."/>
            <person name="Yang Z."/>
            <person name="Yang Z."/>
            <person name="Zhou J."/>
            <person name="Zhu J."/>
            <person name="Brent C.S."/>
            <person name="Elsik C.G."/>
            <person name="Goodisman M.A."/>
            <person name="Liberles D.A."/>
            <person name="Roe R.M."/>
            <person name="Vargo E.L."/>
            <person name="Vilcinskas A."/>
            <person name="Wang J."/>
            <person name="Bornberg-Bauer E."/>
            <person name="Korb J."/>
            <person name="Zhang G."/>
            <person name="Liebig J."/>
        </authorList>
    </citation>
    <scope>NUCLEOTIDE SEQUENCE [LARGE SCALE GENOMIC DNA]</scope>
    <source>
        <tissue evidence="1">Whole organism</tissue>
    </source>
</reference>
<dbReference type="InParanoid" id="A0A067QVY0"/>
<keyword evidence="2" id="KW-1185">Reference proteome</keyword>
<dbReference type="Gene3D" id="3.30.420.10">
    <property type="entry name" value="Ribonuclease H-like superfamily/Ribonuclease H"/>
    <property type="match status" value="1"/>
</dbReference>
<proteinExistence type="predicted"/>
<dbReference type="OMA" id="RVECCHA"/>
<dbReference type="InterPro" id="IPR036397">
    <property type="entry name" value="RNaseH_sf"/>
</dbReference>
<organism evidence="1 2">
    <name type="scientific">Zootermopsis nevadensis</name>
    <name type="common">Dampwood termite</name>
    <dbReference type="NCBI Taxonomy" id="136037"/>
    <lineage>
        <taxon>Eukaryota</taxon>
        <taxon>Metazoa</taxon>
        <taxon>Ecdysozoa</taxon>
        <taxon>Arthropoda</taxon>
        <taxon>Hexapoda</taxon>
        <taxon>Insecta</taxon>
        <taxon>Pterygota</taxon>
        <taxon>Neoptera</taxon>
        <taxon>Polyneoptera</taxon>
        <taxon>Dictyoptera</taxon>
        <taxon>Blattodea</taxon>
        <taxon>Blattoidea</taxon>
        <taxon>Termitoidae</taxon>
        <taxon>Termopsidae</taxon>
        <taxon>Zootermopsis</taxon>
    </lineage>
</organism>
<accession>A0A067QVY0</accession>
<dbReference type="PANTHER" id="PTHR47326">
    <property type="entry name" value="TRANSPOSABLE ELEMENT TC3 TRANSPOSASE-LIKE PROTEIN"/>
    <property type="match status" value="1"/>
</dbReference>
<dbReference type="PANTHER" id="PTHR47326:SF1">
    <property type="entry name" value="HTH PSQ-TYPE DOMAIN-CONTAINING PROTEIN"/>
    <property type="match status" value="1"/>
</dbReference>
<sequence>MYGPQFRVTESLVHFSSMKPLTKIDTKTCWKTVGLPMQTQWFMQDGARPHTANMVLDFLHETFDLRVISHRFPERHEGGKMWPPHSPDINLCDFFMWGFFKEKVYQRRPENVVQLRACIVQLCCALSEDLCRKVVMNTRVHLQVVVRQNGGHIEHVIH</sequence>
<dbReference type="STRING" id="136037.A0A067QVY0"/>
<dbReference type="AlphaFoldDB" id="A0A067QVY0"/>
<dbReference type="EMBL" id="KK852880">
    <property type="protein sequence ID" value="KDR14426.1"/>
    <property type="molecule type" value="Genomic_DNA"/>
</dbReference>
<evidence type="ECO:0008006" key="3">
    <source>
        <dbReference type="Google" id="ProtNLM"/>
    </source>
</evidence>
<evidence type="ECO:0000313" key="1">
    <source>
        <dbReference type="EMBL" id="KDR14426.1"/>
    </source>
</evidence>
<name>A0A067QVY0_ZOONE</name>